<feature type="modified residue" description="Phosphohistidine" evidence="1">
    <location>
        <position position="60"/>
    </location>
</feature>
<dbReference type="EMBL" id="JACJPY010000014">
    <property type="protein sequence ID" value="MBD2149818.1"/>
    <property type="molecule type" value="Genomic_DNA"/>
</dbReference>
<evidence type="ECO:0000313" key="4">
    <source>
        <dbReference type="Proteomes" id="UP000631421"/>
    </source>
</evidence>
<keyword evidence="1" id="KW-0597">Phosphoprotein</keyword>
<sequence length="119" mass="13446">MSHQSDSPIDLEQLHQISEGDLEFEIEVLEVYVEDLAQRLDSMRAAAFMGDRHQVMAEAHHIKGSSSNVGAVQIRNLVLRIEHLALTDLNAVLKVIDDIIEALNLVQLFIIDKVRLHNQ</sequence>
<organism evidence="3 4">
    <name type="scientific">Pseudanabaena cinerea FACHB-1277</name>
    <dbReference type="NCBI Taxonomy" id="2949581"/>
    <lineage>
        <taxon>Bacteria</taxon>
        <taxon>Bacillati</taxon>
        <taxon>Cyanobacteriota</taxon>
        <taxon>Cyanophyceae</taxon>
        <taxon>Pseudanabaenales</taxon>
        <taxon>Pseudanabaenaceae</taxon>
        <taxon>Pseudanabaena</taxon>
        <taxon>Pseudanabaena cinerea</taxon>
    </lineage>
</organism>
<comment type="caution">
    <text evidence="3">The sequence shown here is derived from an EMBL/GenBank/DDBJ whole genome shotgun (WGS) entry which is preliminary data.</text>
</comment>
<evidence type="ECO:0000259" key="2">
    <source>
        <dbReference type="PROSITE" id="PS50894"/>
    </source>
</evidence>
<keyword evidence="4" id="KW-1185">Reference proteome</keyword>
<reference evidence="3" key="1">
    <citation type="journal article" date="2015" name="ISME J.">
        <title>Draft Genome Sequence of Streptomyces incarnatus NRRL8089, which Produces the Nucleoside Antibiotic Sinefungin.</title>
        <authorList>
            <person name="Oshima K."/>
            <person name="Hattori M."/>
            <person name="Shimizu H."/>
            <person name="Fukuda K."/>
            <person name="Nemoto M."/>
            <person name="Inagaki K."/>
            <person name="Tamura T."/>
        </authorList>
    </citation>
    <scope>NUCLEOTIDE SEQUENCE</scope>
    <source>
        <strain evidence="3">FACHB-1277</strain>
    </source>
</reference>
<proteinExistence type="predicted"/>
<dbReference type="Pfam" id="PF01627">
    <property type="entry name" value="Hpt"/>
    <property type="match status" value="1"/>
</dbReference>
<dbReference type="InterPro" id="IPR036641">
    <property type="entry name" value="HPT_dom_sf"/>
</dbReference>
<dbReference type="Proteomes" id="UP000631421">
    <property type="component" value="Unassembled WGS sequence"/>
</dbReference>
<protein>
    <submittedName>
        <fullName evidence="3">Hpt domain-containing protein</fullName>
    </submittedName>
</protein>
<name>A0A926USC6_9CYAN</name>
<evidence type="ECO:0000313" key="3">
    <source>
        <dbReference type="EMBL" id="MBD2149818.1"/>
    </source>
</evidence>
<dbReference type="InterPro" id="IPR008207">
    <property type="entry name" value="Sig_transdc_His_kin_Hpt_dom"/>
</dbReference>
<reference evidence="3" key="2">
    <citation type="submission" date="2020-08" db="EMBL/GenBank/DDBJ databases">
        <authorList>
            <person name="Chen M."/>
            <person name="Teng W."/>
            <person name="Zhao L."/>
            <person name="Hu C."/>
            <person name="Zhou Y."/>
            <person name="Han B."/>
            <person name="Song L."/>
            <person name="Shu W."/>
        </authorList>
    </citation>
    <scope>NUCLEOTIDE SEQUENCE</scope>
    <source>
        <strain evidence="3">FACHB-1277</strain>
    </source>
</reference>
<dbReference type="PROSITE" id="PS50894">
    <property type="entry name" value="HPT"/>
    <property type="match status" value="1"/>
</dbReference>
<evidence type="ECO:0000256" key="1">
    <source>
        <dbReference type="PROSITE-ProRule" id="PRU00110"/>
    </source>
</evidence>
<gene>
    <name evidence="3" type="ORF">H6F44_06715</name>
</gene>
<dbReference type="SUPFAM" id="SSF47226">
    <property type="entry name" value="Histidine-containing phosphotransfer domain, HPT domain"/>
    <property type="match status" value="1"/>
</dbReference>
<accession>A0A926USC6</accession>
<dbReference type="SMART" id="SM00073">
    <property type="entry name" value="HPT"/>
    <property type="match status" value="1"/>
</dbReference>
<dbReference type="AlphaFoldDB" id="A0A926USC6"/>
<dbReference type="GO" id="GO:0000160">
    <property type="term" value="P:phosphorelay signal transduction system"/>
    <property type="evidence" value="ECO:0007669"/>
    <property type="project" value="InterPro"/>
</dbReference>
<dbReference type="Gene3D" id="1.20.120.160">
    <property type="entry name" value="HPT domain"/>
    <property type="match status" value="1"/>
</dbReference>
<feature type="domain" description="HPt" evidence="2">
    <location>
        <begin position="21"/>
        <end position="117"/>
    </location>
</feature>
<dbReference type="RefSeq" id="WP_190350189.1">
    <property type="nucleotide sequence ID" value="NZ_JACJPY010000014.1"/>
</dbReference>